<dbReference type="NCBIfam" id="TIGR00197">
    <property type="entry name" value="yjeF_nterm"/>
    <property type="match status" value="1"/>
</dbReference>
<feature type="binding site" evidence="17">
    <location>
        <position position="315"/>
    </location>
    <ligand>
        <name>(6S)-NADPHX</name>
        <dbReference type="ChEBI" id="CHEBI:64076"/>
    </ligand>
</feature>
<dbReference type="GO" id="GO:0052855">
    <property type="term" value="F:ADP-dependent NAD(P)H-hydrate dehydratase activity"/>
    <property type="evidence" value="ECO:0007669"/>
    <property type="project" value="UniProtKB-UniRule"/>
</dbReference>
<comment type="similarity">
    <text evidence="3 19">In the N-terminal section; belongs to the NnrE/AIBP family.</text>
</comment>
<sequence length="491" mass="53649">MTTICSAKQARDFDQRTIEHYQIPSLVLMEHAAIECARFIEAKHPKQILVVCGSGNNGGDGLAIARLLIQAHIPVDIYLVGTHFSDANLHQQNILKKMGVSIQTDWTMMKDNIYTYIIDCIFGNGLSREIKEPYYSLIDDINKNDSPTISIDVPSGLDATSGEILGIAIHADITLSLDCIKWGQITNQGPSICGQLHCFEIGIIHDAPTMQLIDKTTIHLPERSNLAHKGTFGKALMIGGSHAMHGAITMAAKACYKSGIGTLTLMLPNSIADILAYKMDSAMRLIYPQENFDSRSPLFLQTNMEKFDLLSLGNGMGQVPSTIEMVHTALASTKPVLVDADGLWALQEHPEWLHRQAPTIITPHVKEFSYLTHQDVSTIAKHPLASIQPFVEAYPEVTLVLKSNVTVVAQGTSQYVLYAPNSALSKGGSGDILCGIITGLYGQCKNVLQAAITGVYIHSQCAKVDMDSACVQPDDIIDQLPTVFRQLRKKG</sequence>
<comment type="similarity">
    <text evidence="17">Belongs to the NnrD/CARKD family.</text>
</comment>
<dbReference type="GO" id="GO:0046496">
    <property type="term" value="P:nicotinamide nucleotide metabolic process"/>
    <property type="evidence" value="ECO:0007669"/>
    <property type="project" value="UniProtKB-UniRule"/>
</dbReference>
<dbReference type="PANTHER" id="PTHR12592:SF0">
    <property type="entry name" value="ATP-DEPENDENT (S)-NAD(P)H-HYDRATE DEHYDRATASE"/>
    <property type="match status" value="1"/>
</dbReference>
<reference evidence="22 23" key="1">
    <citation type="submission" date="2018-11" db="EMBL/GenBank/DDBJ databases">
        <title>Clostridium sp. nov., a member of the family Erysipelotrichaceae isolated from pig faeces.</title>
        <authorList>
            <person name="Chang Y.-H."/>
        </authorList>
    </citation>
    <scope>NUCLEOTIDE SEQUENCE [LARGE SCALE GENOMIC DNA]</scope>
    <source>
        <strain evidence="22 23">YH-panp20</strain>
    </source>
</reference>
<evidence type="ECO:0000256" key="9">
    <source>
        <dbReference type="ARBA" id="ARBA00022958"/>
    </source>
</evidence>
<comment type="function">
    <text evidence="14 19">Bifunctional enzyme that catalyzes the epimerization of the S- and R-forms of NAD(P)HX and the dehydration of the S-form of NAD(P)HX at the expense of ADP, which is converted to AMP. This allows the repair of both epimers of NAD(P)HX, a damaged form of NAD(P)H that is a result of enzymatic or heat-dependent hydration.</text>
</comment>
<comment type="similarity">
    <text evidence="4 19">In the C-terminal section; belongs to the NnrD/CARKD family.</text>
</comment>
<feature type="domain" description="YjeF N-terminal" evidence="21">
    <location>
        <begin position="10"/>
        <end position="209"/>
    </location>
</feature>
<evidence type="ECO:0000256" key="2">
    <source>
        <dbReference type="ARBA" id="ARBA00000909"/>
    </source>
</evidence>
<evidence type="ECO:0000256" key="4">
    <source>
        <dbReference type="ARBA" id="ARBA00009524"/>
    </source>
</evidence>
<dbReference type="GO" id="GO:0046872">
    <property type="term" value="F:metal ion binding"/>
    <property type="evidence" value="ECO:0007669"/>
    <property type="project" value="UniProtKB-UniRule"/>
</dbReference>
<keyword evidence="9 18" id="KW-0630">Potassium</keyword>
<evidence type="ECO:0000259" key="20">
    <source>
        <dbReference type="PROSITE" id="PS51383"/>
    </source>
</evidence>
<keyword evidence="12 17" id="KW-0456">Lyase</keyword>
<dbReference type="PANTHER" id="PTHR12592">
    <property type="entry name" value="ATP-DEPENDENT (S)-NAD(P)H-HYDRATE DEHYDRATASE FAMILY MEMBER"/>
    <property type="match status" value="1"/>
</dbReference>
<feature type="binding site" evidence="17">
    <location>
        <position position="430"/>
    </location>
    <ligand>
        <name>AMP</name>
        <dbReference type="ChEBI" id="CHEBI:456215"/>
    </ligand>
</feature>
<dbReference type="PROSITE" id="PS51383">
    <property type="entry name" value="YJEF_C_3"/>
    <property type="match status" value="1"/>
</dbReference>
<keyword evidence="5 18" id="KW-0479">Metal-binding</keyword>
<evidence type="ECO:0000256" key="7">
    <source>
        <dbReference type="ARBA" id="ARBA00022840"/>
    </source>
</evidence>
<dbReference type="InterPro" id="IPR029056">
    <property type="entry name" value="Ribokinase-like"/>
</dbReference>
<feature type="domain" description="YjeF C-terminal" evidence="20">
    <location>
        <begin position="212"/>
        <end position="487"/>
    </location>
</feature>
<feature type="binding site" evidence="18">
    <location>
        <position position="152"/>
    </location>
    <ligand>
        <name>(6S)-NADPHX</name>
        <dbReference type="ChEBI" id="CHEBI:64076"/>
    </ligand>
</feature>
<feature type="binding site" evidence="17">
    <location>
        <begin position="402"/>
        <end position="406"/>
    </location>
    <ligand>
        <name>AMP</name>
        <dbReference type="ChEBI" id="CHEBI:456215"/>
    </ligand>
</feature>
<dbReference type="Proteomes" id="UP000276568">
    <property type="component" value="Unassembled WGS sequence"/>
</dbReference>
<comment type="similarity">
    <text evidence="18">Belongs to the NnrE/AIBP family.</text>
</comment>
<comment type="catalytic activity">
    <reaction evidence="2 18 19">
        <text>(6R)-NADPHX = (6S)-NADPHX</text>
        <dbReference type="Rhea" id="RHEA:32227"/>
        <dbReference type="ChEBI" id="CHEBI:64076"/>
        <dbReference type="ChEBI" id="CHEBI:64077"/>
        <dbReference type="EC" id="5.1.99.6"/>
    </reaction>
</comment>
<keyword evidence="8 17" id="KW-0521">NADP</keyword>
<dbReference type="RefSeq" id="WP_128520133.1">
    <property type="nucleotide sequence ID" value="NZ_RJQC01000002.1"/>
</dbReference>
<comment type="catalytic activity">
    <reaction evidence="16 17 19">
        <text>(6S)-NADPHX + ADP = AMP + phosphate + NADPH + H(+)</text>
        <dbReference type="Rhea" id="RHEA:32235"/>
        <dbReference type="ChEBI" id="CHEBI:15378"/>
        <dbReference type="ChEBI" id="CHEBI:43474"/>
        <dbReference type="ChEBI" id="CHEBI:57783"/>
        <dbReference type="ChEBI" id="CHEBI:64076"/>
        <dbReference type="ChEBI" id="CHEBI:456215"/>
        <dbReference type="ChEBI" id="CHEBI:456216"/>
        <dbReference type="EC" id="4.2.1.136"/>
    </reaction>
</comment>
<organism evidence="22 23">
    <name type="scientific">Absicoccus porci</name>
    <dbReference type="NCBI Taxonomy" id="2486576"/>
    <lineage>
        <taxon>Bacteria</taxon>
        <taxon>Bacillati</taxon>
        <taxon>Bacillota</taxon>
        <taxon>Erysipelotrichia</taxon>
        <taxon>Erysipelotrichales</taxon>
        <taxon>Erysipelotrichaceae</taxon>
        <taxon>Absicoccus</taxon>
    </lineage>
</organism>
<dbReference type="OrthoDB" id="9806925at2"/>
<evidence type="ECO:0000256" key="10">
    <source>
        <dbReference type="ARBA" id="ARBA00023027"/>
    </source>
</evidence>
<evidence type="ECO:0000256" key="6">
    <source>
        <dbReference type="ARBA" id="ARBA00022741"/>
    </source>
</evidence>
<dbReference type="PIRSF" id="PIRSF017184">
    <property type="entry name" value="Nnr"/>
    <property type="match status" value="1"/>
</dbReference>
<evidence type="ECO:0000256" key="18">
    <source>
        <dbReference type="HAMAP-Rule" id="MF_01966"/>
    </source>
</evidence>
<dbReference type="InterPro" id="IPR030677">
    <property type="entry name" value="Nnr"/>
</dbReference>
<evidence type="ECO:0000256" key="17">
    <source>
        <dbReference type="HAMAP-Rule" id="MF_01965"/>
    </source>
</evidence>
<keyword evidence="23" id="KW-1185">Reference proteome</keyword>
<feature type="binding site" evidence="18">
    <location>
        <position position="119"/>
    </location>
    <ligand>
        <name>K(+)</name>
        <dbReference type="ChEBI" id="CHEBI:29103"/>
    </ligand>
</feature>
<dbReference type="GO" id="GO:0005524">
    <property type="term" value="F:ATP binding"/>
    <property type="evidence" value="ECO:0007669"/>
    <property type="project" value="UniProtKB-UniRule"/>
</dbReference>
<feature type="binding site" evidence="18">
    <location>
        <position position="134"/>
    </location>
    <ligand>
        <name>(6S)-NADPHX</name>
        <dbReference type="ChEBI" id="CHEBI:64076"/>
    </ligand>
</feature>
<dbReference type="CDD" id="cd01171">
    <property type="entry name" value="YXKO-related"/>
    <property type="match status" value="1"/>
</dbReference>
<comment type="cofactor">
    <cofactor evidence="17">
        <name>Mg(2+)</name>
        <dbReference type="ChEBI" id="CHEBI:18420"/>
    </cofactor>
</comment>
<dbReference type="EC" id="4.2.1.136" evidence="19"/>
<feature type="binding site" evidence="17">
    <location>
        <position position="364"/>
    </location>
    <ligand>
        <name>(6S)-NADPHX</name>
        <dbReference type="ChEBI" id="CHEBI:64076"/>
    </ligand>
</feature>
<dbReference type="Pfam" id="PF03853">
    <property type="entry name" value="YjeF_N"/>
    <property type="match status" value="1"/>
</dbReference>
<keyword evidence="10 17" id="KW-0520">NAD</keyword>
<comment type="function">
    <text evidence="17">Catalyzes the dehydration of the S-form of NAD(P)HX at the expense of ADP, which is converted to AMP. Together with NAD(P)HX epimerase, which catalyzes the epimerization of the S- and R-forms, the enzyme allows the repair of both epimers of NAD(P)HX, a damaged form of NAD(P)H that is a result of enzymatic or heat-dependent hydration.</text>
</comment>
<dbReference type="PROSITE" id="PS51385">
    <property type="entry name" value="YJEF_N"/>
    <property type="match status" value="1"/>
</dbReference>
<evidence type="ECO:0000313" key="22">
    <source>
        <dbReference type="EMBL" id="RNM30204.1"/>
    </source>
</evidence>
<comment type="subunit">
    <text evidence="17">Homotetramer.</text>
</comment>
<dbReference type="SUPFAM" id="SSF53613">
    <property type="entry name" value="Ribokinase-like"/>
    <property type="match status" value="1"/>
</dbReference>
<keyword evidence="13" id="KW-0511">Multifunctional enzyme</keyword>
<evidence type="ECO:0000256" key="5">
    <source>
        <dbReference type="ARBA" id="ARBA00022723"/>
    </source>
</evidence>
<comment type="caution">
    <text evidence="22">The sequence shown here is derived from an EMBL/GenBank/DDBJ whole genome shotgun (WGS) entry which is preliminary data.</text>
</comment>
<dbReference type="InterPro" id="IPR000631">
    <property type="entry name" value="CARKD"/>
</dbReference>
<evidence type="ECO:0000256" key="1">
    <source>
        <dbReference type="ARBA" id="ARBA00000013"/>
    </source>
</evidence>
<dbReference type="InterPro" id="IPR004443">
    <property type="entry name" value="YjeF_N_dom"/>
</dbReference>
<comment type="catalytic activity">
    <reaction evidence="15 17 19">
        <text>(6S)-NADHX + ADP = AMP + phosphate + NADH + H(+)</text>
        <dbReference type="Rhea" id="RHEA:32223"/>
        <dbReference type="ChEBI" id="CHEBI:15378"/>
        <dbReference type="ChEBI" id="CHEBI:43474"/>
        <dbReference type="ChEBI" id="CHEBI:57945"/>
        <dbReference type="ChEBI" id="CHEBI:64074"/>
        <dbReference type="ChEBI" id="CHEBI:456215"/>
        <dbReference type="ChEBI" id="CHEBI:456216"/>
        <dbReference type="EC" id="4.2.1.136"/>
    </reaction>
</comment>
<dbReference type="HAMAP" id="MF_01966">
    <property type="entry name" value="NADHX_epimerase"/>
    <property type="match status" value="1"/>
</dbReference>
<dbReference type="Gene3D" id="3.40.50.10260">
    <property type="entry name" value="YjeF N-terminal domain"/>
    <property type="match status" value="1"/>
</dbReference>
<dbReference type="InterPro" id="IPR036652">
    <property type="entry name" value="YjeF_N_dom_sf"/>
</dbReference>
<comment type="function">
    <text evidence="18">Catalyzes the epimerization of the S- and R-forms of NAD(P)HX, a damaged form of NAD(P)H that is a result of enzymatic or heat-dependent hydration. This is a prerequisite for the S-specific NAD(P)H-hydrate dehydratase to allow the repair of both epimers of NAD(P)HX.</text>
</comment>
<keyword evidence="11 18" id="KW-0413">Isomerase</keyword>
<dbReference type="GO" id="GO:0110051">
    <property type="term" value="P:metabolite repair"/>
    <property type="evidence" value="ECO:0007669"/>
    <property type="project" value="TreeGrafter"/>
</dbReference>
<evidence type="ECO:0000256" key="19">
    <source>
        <dbReference type="PIRNR" id="PIRNR017184"/>
    </source>
</evidence>
<protein>
    <recommendedName>
        <fullName evidence="19">Bifunctional NAD(P)H-hydrate repair enzyme</fullName>
    </recommendedName>
    <alternativeName>
        <fullName evidence="19">Nicotinamide nucleotide repair protein</fullName>
    </alternativeName>
    <domain>
        <recommendedName>
            <fullName evidence="19">ADP-dependent (S)-NAD(P)H-hydrate dehydratase</fullName>
            <ecNumber evidence="19">4.2.1.136</ecNumber>
        </recommendedName>
        <alternativeName>
            <fullName evidence="19">ADP-dependent NAD(P)HX dehydratase</fullName>
        </alternativeName>
    </domain>
    <domain>
        <recommendedName>
            <fullName evidence="19">NAD(P)H-hydrate epimerase</fullName>
            <ecNumber evidence="19">5.1.99.6</ecNumber>
        </recommendedName>
    </domain>
</protein>
<evidence type="ECO:0000256" key="14">
    <source>
        <dbReference type="ARBA" id="ARBA00025153"/>
    </source>
</evidence>
<keyword evidence="7 17" id="KW-0067">ATP-binding</keyword>
<dbReference type="SUPFAM" id="SSF64153">
    <property type="entry name" value="YjeF N-terminal domain-like"/>
    <property type="match status" value="1"/>
</dbReference>
<evidence type="ECO:0000256" key="15">
    <source>
        <dbReference type="ARBA" id="ARBA00048238"/>
    </source>
</evidence>
<comment type="cofactor">
    <cofactor evidence="18 19">
        <name>K(+)</name>
        <dbReference type="ChEBI" id="CHEBI:29103"/>
    </cofactor>
    <text evidence="18 19">Binds 1 potassium ion per subunit.</text>
</comment>
<evidence type="ECO:0000313" key="23">
    <source>
        <dbReference type="Proteomes" id="UP000276568"/>
    </source>
</evidence>
<evidence type="ECO:0000256" key="16">
    <source>
        <dbReference type="ARBA" id="ARBA00049209"/>
    </source>
</evidence>
<keyword evidence="6 17" id="KW-0547">Nucleotide-binding</keyword>
<dbReference type="EC" id="5.1.99.6" evidence="19"/>
<evidence type="ECO:0000256" key="13">
    <source>
        <dbReference type="ARBA" id="ARBA00023268"/>
    </source>
</evidence>
<dbReference type="HAMAP" id="MF_01965">
    <property type="entry name" value="NADHX_dehydratase"/>
    <property type="match status" value="1"/>
</dbReference>
<proteinExistence type="inferred from homology"/>
<accession>A0A3N0HZN6</accession>
<dbReference type="Gene3D" id="3.40.1190.20">
    <property type="match status" value="1"/>
</dbReference>
<name>A0A3N0HZN6_9FIRM</name>
<feature type="binding site" evidence="18">
    <location>
        <position position="57"/>
    </location>
    <ligand>
        <name>K(+)</name>
        <dbReference type="ChEBI" id="CHEBI:29103"/>
    </ligand>
</feature>
<dbReference type="NCBIfam" id="TIGR00196">
    <property type="entry name" value="yjeF_cterm"/>
    <property type="match status" value="1"/>
</dbReference>
<evidence type="ECO:0000256" key="12">
    <source>
        <dbReference type="ARBA" id="ARBA00023239"/>
    </source>
</evidence>
<feature type="binding site" evidence="18">
    <location>
        <begin position="56"/>
        <end position="60"/>
    </location>
    <ligand>
        <name>(6S)-NADPHX</name>
        <dbReference type="ChEBI" id="CHEBI:64076"/>
    </ligand>
</feature>
<dbReference type="EMBL" id="RJQC01000002">
    <property type="protein sequence ID" value="RNM30204.1"/>
    <property type="molecule type" value="Genomic_DNA"/>
</dbReference>
<dbReference type="AlphaFoldDB" id="A0A3N0HZN6"/>
<feature type="binding site" evidence="17">
    <location>
        <position position="247"/>
    </location>
    <ligand>
        <name>(6S)-NADPHX</name>
        <dbReference type="ChEBI" id="CHEBI:64076"/>
    </ligand>
</feature>
<feature type="binding site" evidence="18">
    <location>
        <begin position="123"/>
        <end position="129"/>
    </location>
    <ligand>
        <name>(6S)-NADPHX</name>
        <dbReference type="ChEBI" id="CHEBI:64076"/>
    </ligand>
</feature>
<dbReference type="GO" id="GO:0052856">
    <property type="term" value="F:NAD(P)HX epimerase activity"/>
    <property type="evidence" value="ECO:0007669"/>
    <property type="project" value="UniProtKB-UniRule"/>
</dbReference>
<evidence type="ECO:0000259" key="21">
    <source>
        <dbReference type="PROSITE" id="PS51385"/>
    </source>
</evidence>
<dbReference type="Pfam" id="PF01256">
    <property type="entry name" value="Carb_kinase"/>
    <property type="match status" value="1"/>
</dbReference>
<gene>
    <name evidence="18" type="primary">nnrE</name>
    <name evidence="17" type="synonym">nnrD</name>
    <name evidence="22" type="ORF">EDX97_05220</name>
</gene>
<feature type="binding site" evidence="18">
    <location>
        <position position="155"/>
    </location>
    <ligand>
        <name>K(+)</name>
        <dbReference type="ChEBI" id="CHEBI:29103"/>
    </ligand>
</feature>
<evidence type="ECO:0000256" key="11">
    <source>
        <dbReference type="ARBA" id="ARBA00023235"/>
    </source>
</evidence>
<feature type="binding site" evidence="17">
    <location>
        <position position="431"/>
    </location>
    <ligand>
        <name>(6S)-NADPHX</name>
        <dbReference type="ChEBI" id="CHEBI:64076"/>
    </ligand>
</feature>
<evidence type="ECO:0000256" key="8">
    <source>
        <dbReference type="ARBA" id="ARBA00022857"/>
    </source>
</evidence>
<comment type="catalytic activity">
    <reaction evidence="1 18 19">
        <text>(6R)-NADHX = (6S)-NADHX</text>
        <dbReference type="Rhea" id="RHEA:32215"/>
        <dbReference type="ChEBI" id="CHEBI:64074"/>
        <dbReference type="ChEBI" id="CHEBI:64075"/>
        <dbReference type="EC" id="5.1.99.6"/>
    </reaction>
</comment>
<evidence type="ECO:0000256" key="3">
    <source>
        <dbReference type="ARBA" id="ARBA00006001"/>
    </source>
</evidence>